<dbReference type="InterPro" id="IPR007369">
    <property type="entry name" value="Peptidase_A22B_SPP"/>
</dbReference>
<evidence type="ECO:0000256" key="7">
    <source>
        <dbReference type="ARBA" id="ARBA00023136"/>
    </source>
</evidence>
<feature type="transmembrane region" description="Helical" evidence="9">
    <location>
        <begin position="26"/>
        <end position="44"/>
    </location>
</feature>
<feature type="transmembrane region" description="Helical" evidence="9">
    <location>
        <begin position="225"/>
        <end position="242"/>
    </location>
</feature>
<evidence type="ECO:0000313" key="10">
    <source>
        <dbReference type="EMBL" id="CAA7263175.1"/>
    </source>
</evidence>
<feature type="transmembrane region" description="Helical" evidence="9">
    <location>
        <begin position="305"/>
        <end position="328"/>
    </location>
</feature>
<keyword evidence="5" id="KW-0256">Endoplasmic reticulum</keyword>
<sequence length="367" mass="39790">MAQVAGEVAAAARRLLQELDVDWDLLASYTGLLGLAVLSIYVGAHASLPRRSKRDPVPEDKGKGKDKGKGDPNDEDEDEDEDTERMSAEDAWLFPIVGSVVLVVLYLIVQHLGEKWINRLLGWYFAITGVGSVWNSLVLLTRHLAGETRWKGFDRLRVRVTKGSHVIVSVATRTPTMVLLPLALVPSGLYTFSAAGRRSVLVTDVLGLSFAHNAVALLKLDSFRTGAILLAGLFVYDVWWVFGTEVMVKVATTLDVPIKLLWPKSAVFGSGRGYTMLGLGEVVIPGTFVALALRYDAEGKRGGKPFFWAAMVGYIVGLITTMGVMHAFGAAQPALLYLSPACIGSFVGTGLARGELCSAWRWKDGPE</sequence>
<dbReference type="GO" id="GO:0042500">
    <property type="term" value="F:aspartic endopeptidase activity, intramembrane cleaving"/>
    <property type="evidence" value="ECO:0007669"/>
    <property type="project" value="InterPro"/>
</dbReference>
<dbReference type="PANTHER" id="PTHR12174:SF23">
    <property type="entry name" value="MINOR HISTOCOMPATIBILITY ANTIGEN H13"/>
    <property type="match status" value="1"/>
</dbReference>
<keyword evidence="11" id="KW-1185">Reference proteome</keyword>
<feature type="compositionally biased region" description="Acidic residues" evidence="8">
    <location>
        <begin position="73"/>
        <end position="83"/>
    </location>
</feature>
<evidence type="ECO:0000256" key="4">
    <source>
        <dbReference type="ARBA" id="ARBA00022801"/>
    </source>
</evidence>
<proteinExistence type="inferred from homology"/>
<name>A0A8S0VRE3_CYCAE</name>
<evidence type="ECO:0000256" key="5">
    <source>
        <dbReference type="ARBA" id="ARBA00022824"/>
    </source>
</evidence>
<evidence type="ECO:0000256" key="8">
    <source>
        <dbReference type="SAM" id="MobiDB-lite"/>
    </source>
</evidence>
<feature type="compositionally biased region" description="Basic and acidic residues" evidence="8">
    <location>
        <begin position="54"/>
        <end position="72"/>
    </location>
</feature>
<keyword evidence="6 9" id="KW-1133">Transmembrane helix</keyword>
<evidence type="ECO:0000313" key="11">
    <source>
        <dbReference type="Proteomes" id="UP000467700"/>
    </source>
</evidence>
<feature type="transmembrane region" description="Helical" evidence="9">
    <location>
        <begin position="121"/>
        <end position="145"/>
    </location>
</feature>
<evidence type="ECO:0000256" key="3">
    <source>
        <dbReference type="ARBA" id="ARBA00022692"/>
    </source>
</evidence>
<dbReference type="GO" id="GO:0033619">
    <property type="term" value="P:membrane protein proteolysis"/>
    <property type="evidence" value="ECO:0007669"/>
    <property type="project" value="TreeGrafter"/>
</dbReference>
<dbReference type="GO" id="GO:0098554">
    <property type="term" value="C:cytoplasmic side of endoplasmic reticulum membrane"/>
    <property type="evidence" value="ECO:0007669"/>
    <property type="project" value="TreeGrafter"/>
</dbReference>
<dbReference type="OrthoDB" id="29661at2759"/>
<comment type="caution">
    <text evidence="10">The sequence shown here is derived from an EMBL/GenBank/DDBJ whole genome shotgun (WGS) entry which is preliminary data.</text>
</comment>
<comment type="subcellular location">
    <subcellularLocation>
        <location evidence="1">Endoplasmic reticulum membrane</location>
        <topology evidence="1">Multi-pass membrane protein</topology>
    </subcellularLocation>
</comment>
<feature type="transmembrane region" description="Helical" evidence="9">
    <location>
        <begin position="166"/>
        <end position="187"/>
    </location>
</feature>
<organism evidence="10 11">
    <name type="scientific">Cyclocybe aegerita</name>
    <name type="common">Black poplar mushroom</name>
    <name type="synonym">Agrocybe aegerita</name>
    <dbReference type="NCBI Taxonomy" id="1973307"/>
    <lineage>
        <taxon>Eukaryota</taxon>
        <taxon>Fungi</taxon>
        <taxon>Dikarya</taxon>
        <taxon>Basidiomycota</taxon>
        <taxon>Agaricomycotina</taxon>
        <taxon>Agaricomycetes</taxon>
        <taxon>Agaricomycetidae</taxon>
        <taxon>Agaricales</taxon>
        <taxon>Agaricineae</taxon>
        <taxon>Bolbitiaceae</taxon>
        <taxon>Cyclocybe</taxon>
    </lineage>
</organism>
<dbReference type="InterPro" id="IPR006639">
    <property type="entry name" value="Preselin/SPP"/>
</dbReference>
<keyword evidence="3 9" id="KW-0812">Transmembrane</keyword>
<keyword evidence="7 9" id="KW-0472">Membrane</keyword>
<feature type="transmembrane region" description="Helical" evidence="9">
    <location>
        <begin position="273"/>
        <end position="293"/>
    </location>
</feature>
<keyword evidence="4" id="KW-0378">Hydrolase</keyword>
<feature type="transmembrane region" description="Helical" evidence="9">
    <location>
        <begin position="91"/>
        <end position="109"/>
    </location>
</feature>
<evidence type="ECO:0000256" key="1">
    <source>
        <dbReference type="ARBA" id="ARBA00004477"/>
    </source>
</evidence>
<protein>
    <submittedName>
        <fullName evidence="10">Uncharacterized protein</fullName>
    </submittedName>
</protein>
<feature type="region of interest" description="Disordered" evidence="8">
    <location>
        <begin position="50"/>
        <end position="84"/>
    </location>
</feature>
<dbReference type="GO" id="GO:0098553">
    <property type="term" value="C:lumenal side of endoplasmic reticulum membrane"/>
    <property type="evidence" value="ECO:0007669"/>
    <property type="project" value="TreeGrafter"/>
</dbReference>
<dbReference type="Proteomes" id="UP000467700">
    <property type="component" value="Unassembled WGS sequence"/>
</dbReference>
<evidence type="ECO:0000256" key="6">
    <source>
        <dbReference type="ARBA" id="ARBA00022989"/>
    </source>
</evidence>
<reference evidence="10 11" key="1">
    <citation type="submission" date="2020-01" db="EMBL/GenBank/DDBJ databases">
        <authorList>
            <person name="Gupta K D."/>
        </authorList>
    </citation>
    <scope>NUCLEOTIDE SEQUENCE [LARGE SCALE GENOMIC DNA]</scope>
</reference>
<gene>
    <name evidence="10" type="ORF">AAE3_LOCUS5371</name>
</gene>
<dbReference type="SMART" id="SM00730">
    <property type="entry name" value="PSN"/>
    <property type="match status" value="1"/>
</dbReference>
<dbReference type="PANTHER" id="PTHR12174">
    <property type="entry name" value="SIGNAL PEPTIDE PEPTIDASE"/>
    <property type="match status" value="1"/>
</dbReference>
<accession>A0A8S0VRE3</accession>
<dbReference type="AlphaFoldDB" id="A0A8S0VRE3"/>
<evidence type="ECO:0000256" key="9">
    <source>
        <dbReference type="SAM" id="Phobius"/>
    </source>
</evidence>
<evidence type="ECO:0000256" key="2">
    <source>
        <dbReference type="ARBA" id="ARBA00006859"/>
    </source>
</evidence>
<dbReference type="GO" id="GO:0006465">
    <property type="term" value="P:signal peptide processing"/>
    <property type="evidence" value="ECO:0007669"/>
    <property type="project" value="TreeGrafter"/>
</dbReference>
<comment type="similarity">
    <text evidence="2">Belongs to the peptidase A22B family.</text>
</comment>
<dbReference type="Pfam" id="PF04258">
    <property type="entry name" value="Peptidase_A22B"/>
    <property type="match status" value="1"/>
</dbReference>
<feature type="transmembrane region" description="Helical" evidence="9">
    <location>
        <begin position="199"/>
        <end position="218"/>
    </location>
</feature>
<dbReference type="EMBL" id="CACVBS010000038">
    <property type="protein sequence ID" value="CAA7263175.1"/>
    <property type="molecule type" value="Genomic_DNA"/>
</dbReference>